<dbReference type="InterPro" id="IPR051537">
    <property type="entry name" value="DNA_Adenine_Mtase"/>
</dbReference>
<dbReference type="InterPro" id="IPR002052">
    <property type="entry name" value="DNA_methylase_N6_adenine_CS"/>
</dbReference>
<dbReference type="Gene3D" id="3.40.50.150">
    <property type="entry name" value="Vaccinia Virus protein VP39"/>
    <property type="match status" value="1"/>
</dbReference>
<keyword evidence="2 8" id="KW-0489">Methyltransferase</keyword>
<dbReference type="PROSITE" id="PS00092">
    <property type="entry name" value="N6_MTASE"/>
    <property type="match status" value="1"/>
</dbReference>
<keyword evidence="3 8" id="KW-0808">Transferase</keyword>
<dbReference type="Pfam" id="PF02384">
    <property type="entry name" value="N6_Mtase"/>
    <property type="match status" value="1"/>
</dbReference>
<evidence type="ECO:0000256" key="5">
    <source>
        <dbReference type="ARBA" id="ARBA00022747"/>
    </source>
</evidence>
<comment type="catalytic activity">
    <reaction evidence="6">
        <text>a 2'-deoxyadenosine in DNA + S-adenosyl-L-methionine = an N(6)-methyl-2'-deoxyadenosine in DNA + S-adenosyl-L-homocysteine + H(+)</text>
        <dbReference type="Rhea" id="RHEA:15197"/>
        <dbReference type="Rhea" id="RHEA-COMP:12418"/>
        <dbReference type="Rhea" id="RHEA-COMP:12419"/>
        <dbReference type="ChEBI" id="CHEBI:15378"/>
        <dbReference type="ChEBI" id="CHEBI:57856"/>
        <dbReference type="ChEBI" id="CHEBI:59789"/>
        <dbReference type="ChEBI" id="CHEBI:90615"/>
        <dbReference type="ChEBI" id="CHEBI:90616"/>
        <dbReference type="EC" id="2.1.1.72"/>
    </reaction>
</comment>
<comment type="caution">
    <text evidence="8">The sequence shown here is derived from an EMBL/GenBank/DDBJ whole genome shotgun (WGS) entry which is preliminary data.</text>
</comment>
<dbReference type="SUPFAM" id="SSF53335">
    <property type="entry name" value="S-adenosyl-L-methionine-dependent methyltransferases"/>
    <property type="match status" value="1"/>
</dbReference>
<evidence type="ECO:0000313" key="8">
    <source>
        <dbReference type="EMBL" id="EKC81377.1"/>
    </source>
</evidence>
<name>K1U7V1_9ZZZZ</name>
<organism evidence="8">
    <name type="scientific">human gut metagenome</name>
    <dbReference type="NCBI Taxonomy" id="408170"/>
    <lineage>
        <taxon>unclassified sequences</taxon>
        <taxon>metagenomes</taxon>
        <taxon>organismal metagenomes</taxon>
    </lineage>
</organism>
<protein>
    <recommendedName>
        <fullName evidence="1">site-specific DNA-methyltransferase (adenine-specific)</fullName>
        <ecNumber evidence="1">2.1.1.72</ecNumber>
    </recommendedName>
</protein>
<evidence type="ECO:0000256" key="4">
    <source>
        <dbReference type="ARBA" id="ARBA00022691"/>
    </source>
</evidence>
<dbReference type="EC" id="2.1.1.72" evidence="1"/>
<evidence type="ECO:0000256" key="1">
    <source>
        <dbReference type="ARBA" id="ARBA00011900"/>
    </source>
</evidence>
<dbReference type="PANTHER" id="PTHR42933">
    <property type="entry name" value="SLR6095 PROTEIN"/>
    <property type="match status" value="1"/>
</dbReference>
<evidence type="ECO:0000256" key="2">
    <source>
        <dbReference type="ARBA" id="ARBA00022603"/>
    </source>
</evidence>
<proteinExistence type="predicted"/>
<gene>
    <name evidence="8" type="ORF">LEA_00405</name>
</gene>
<dbReference type="GO" id="GO:0009307">
    <property type="term" value="P:DNA restriction-modification system"/>
    <property type="evidence" value="ECO:0007669"/>
    <property type="project" value="UniProtKB-KW"/>
</dbReference>
<dbReference type="InterPro" id="IPR003356">
    <property type="entry name" value="DNA_methylase_A-5"/>
</dbReference>
<reference evidence="8" key="1">
    <citation type="journal article" date="2013" name="Environ. Microbiol.">
        <title>Microbiota from the distal guts of lean and obese adolescents exhibit partial functional redundancy besides clear differences in community structure.</title>
        <authorList>
            <person name="Ferrer M."/>
            <person name="Ruiz A."/>
            <person name="Lanza F."/>
            <person name="Haange S.B."/>
            <person name="Oberbach A."/>
            <person name="Till H."/>
            <person name="Bargiela R."/>
            <person name="Campoy C."/>
            <person name="Segura M.T."/>
            <person name="Richter M."/>
            <person name="von Bergen M."/>
            <person name="Seifert J."/>
            <person name="Suarez A."/>
        </authorList>
    </citation>
    <scope>NUCLEOTIDE SEQUENCE</scope>
</reference>
<evidence type="ECO:0000256" key="3">
    <source>
        <dbReference type="ARBA" id="ARBA00022679"/>
    </source>
</evidence>
<evidence type="ECO:0000256" key="6">
    <source>
        <dbReference type="ARBA" id="ARBA00047942"/>
    </source>
</evidence>
<feature type="non-terminal residue" evidence="8">
    <location>
        <position position="71"/>
    </location>
</feature>
<evidence type="ECO:0000259" key="7">
    <source>
        <dbReference type="Pfam" id="PF02384"/>
    </source>
</evidence>
<feature type="domain" description="DNA methylase adenine-specific" evidence="7">
    <location>
        <begin position="6"/>
        <end position="71"/>
    </location>
</feature>
<dbReference type="GO" id="GO:0003677">
    <property type="term" value="F:DNA binding"/>
    <property type="evidence" value="ECO:0007669"/>
    <property type="project" value="InterPro"/>
</dbReference>
<keyword evidence="5" id="KW-0680">Restriction system</keyword>
<keyword evidence="4" id="KW-0949">S-adenosyl-L-methionine</keyword>
<dbReference type="GO" id="GO:0008170">
    <property type="term" value="F:N-methyltransferase activity"/>
    <property type="evidence" value="ECO:0007669"/>
    <property type="project" value="InterPro"/>
</dbReference>
<dbReference type="InterPro" id="IPR029063">
    <property type="entry name" value="SAM-dependent_MTases_sf"/>
</dbReference>
<sequence length="71" mass="8271">MQKNMRKNLITIKYYGQELNTSTYNLARMNMFLHGIVPENQVLRNGDTLDGDWPTGEETDFNMVLMNPPYS</sequence>
<dbReference type="EMBL" id="AJWY01000289">
    <property type="protein sequence ID" value="EKC81377.1"/>
    <property type="molecule type" value="Genomic_DNA"/>
</dbReference>
<dbReference type="GO" id="GO:0009007">
    <property type="term" value="F:site-specific DNA-methyltransferase (adenine-specific) activity"/>
    <property type="evidence" value="ECO:0007669"/>
    <property type="project" value="UniProtKB-EC"/>
</dbReference>
<dbReference type="PANTHER" id="PTHR42933:SF1">
    <property type="entry name" value="SITE-SPECIFIC DNA-METHYLTRANSFERASE (ADENINE-SPECIFIC)"/>
    <property type="match status" value="1"/>
</dbReference>
<dbReference type="GO" id="GO:0032259">
    <property type="term" value="P:methylation"/>
    <property type="evidence" value="ECO:0007669"/>
    <property type="project" value="UniProtKB-KW"/>
</dbReference>
<accession>K1U7V1</accession>
<dbReference type="AlphaFoldDB" id="K1U7V1"/>